<evidence type="ECO:0000256" key="7">
    <source>
        <dbReference type="ARBA" id="ARBA00023136"/>
    </source>
</evidence>
<dbReference type="InterPro" id="IPR022791">
    <property type="entry name" value="L-PG_synthase/AglD"/>
</dbReference>
<dbReference type="PANTHER" id="PTHR39087:SF2">
    <property type="entry name" value="UPF0104 MEMBRANE PROTEIN MJ1595"/>
    <property type="match status" value="1"/>
</dbReference>
<evidence type="ECO:0000313" key="11">
    <source>
        <dbReference type="Proteomes" id="UP000178168"/>
    </source>
</evidence>
<protein>
    <recommendedName>
        <fullName evidence="12">Glucanase</fullName>
    </recommendedName>
</protein>
<evidence type="ECO:0000256" key="8">
    <source>
        <dbReference type="ARBA" id="ARBA00023295"/>
    </source>
</evidence>
<proteinExistence type="inferred from homology"/>
<comment type="similarity">
    <text evidence="2">Belongs to the glycosyl hydrolase 8 (cellulase D) family.</text>
</comment>
<evidence type="ECO:0000256" key="1">
    <source>
        <dbReference type="ARBA" id="ARBA00004651"/>
    </source>
</evidence>
<feature type="transmembrane region" description="Helical" evidence="9">
    <location>
        <begin position="295"/>
        <end position="313"/>
    </location>
</feature>
<keyword evidence="5" id="KW-0378">Hydrolase</keyword>
<accession>A0A1G2SK02</accession>
<evidence type="ECO:0000256" key="2">
    <source>
        <dbReference type="ARBA" id="ARBA00009209"/>
    </source>
</evidence>
<evidence type="ECO:0008006" key="12">
    <source>
        <dbReference type="Google" id="ProtNLM"/>
    </source>
</evidence>
<dbReference type="InterPro" id="IPR002037">
    <property type="entry name" value="Glyco_hydro_8"/>
</dbReference>
<sequence>MLIKLGLGALVTAAMAVLLVPILDVADLRKLVQEVDPLWIMGGLIVYAGAYAARAARFRTLLPEHEIPFITMMRITSIHGVAVRIFPNPLGEITFVTQSKSLGVGYASSISTLIAYRALDFLVVAILLAVGAGLLIPSVGMPAIIAALAGALVAALALTLIILASFQQRPVLLFLRSMARRFPRYLGRLAGKGELLVNSLRTLREHRTYMQAALYSVLVWVLMIGAYGMFFKAVGIAFPLMVLVVGSMIQVLINTAPNIAGLGTMEAGWALGLGISGIPAAEILAGALVVNITTLLGTLFFGLIGFVVAADEGRKRAIEAGDDPKFFKRSTAQILGTHTLIVLLAVGVLLGARSYLSQPASSTLRFFETYPDAVVETTWVAYSGRIQKDGRTIDRSRNYLTTSEGQSYSLLRAVWMDDRETFDRVLKWTNHNLRKRPDDKLFAWLWGENPDGSWDVMRGEGGINTAADADQDIALALIFASQRWNEDDYLDQAQQILNDIWRTEVVTINGTPYLVAGNWAYDELNPTVNPSYLAFAAYPIFAEVDPTHPWLLLKDSSYDVLLASTNDPLDMLESAGIPPDWVALDRETGLVVTPSHADKSTHFSDDAFRVLWRVALDWSWHRDPRAREYLEQQAMFFETEWKENGVVYGTYSHSGDPLTFNENNSVYATLASSLASVKPELAQEIFSSKVASLYDPDTEDLIPSLGYYPQNWVWFGMALYSQNVPNLAQANTLP</sequence>
<dbReference type="InterPro" id="IPR012341">
    <property type="entry name" value="6hp_glycosidase-like_sf"/>
</dbReference>
<dbReference type="SUPFAM" id="SSF48208">
    <property type="entry name" value="Six-hairpin glycosidases"/>
    <property type="match status" value="1"/>
</dbReference>
<dbReference type="Pfam" id="PF01270">
    <property type="entry name" value="Glyco_hydro_8"/>
    <property type="match status" value="1"/>
</dbReference>
<name>A0A1G2SK02_9BACT</name>
<organism evidence="10 11">
    <name type="scientific">Candidatus Yonathbacteria bacterium RIFOXYD1_FULL_52_36</name>
    <dbReference type="NCBI Taxonomy" id="1802730"/>
    <lineage>
        <taxon>Bacteria</taxon>
        <taxon>Candidatus Yonathiibacteriota</taxon>
    </lineage>
</organism>
<reference evidence="10 11" key="1">
    <citation type="journal article" date="2016" name="Nat. Commun.">
        <title>Thousands of microbial genomes shed light on interconnected biogeochemical processes in an aquifer system.</title>
        <authorList>
            <person name="Anantharaman K."/>
            <person name="Brown C.T."/>
            <person name="Hug L.A."/>
            <person name="Sharon I."/>
            <person name="Castelle C.J."/>
            <person name="Probst A.J."/>
            <person name="Thomas B.C."/>
            <person name="Singh A."/>
            <person name="Wilkins M.J."/>
            <person name="Karaoz U."/>
            <person name="Brodie E.L."/>
            <person name="Williams K.H."/>
            <person name="Hubbard S.S."/>
            <person name="Banfield J.F."/>
        </authorList>
    </citation>
    <scope>NUCLEOTIDE SEQUENCE [LARGE SCALE GENOMIC DNA]</scope>
</reference>
<dbReference type="GO" id="GO:0005975">
    <property type="term" value="P:carbohydrate metabolic process"/>
    <property type="evidence" value="ECO:0007669"/>
    <property type="project" value="InterPro"/>
</dbReference>
<feature type="transmembrane region" description="Helical" evidence="9">
    <location>
        <begin position="334"/>
        <end position="356"/>
    </location>
</feature>
<evidence type="ECO:0000256" key="3">
    <source>
        <dbReference type="ARBA" id="ARBA00022475"/>
    </source>
</evidence>
<feature type="transmembrane region" description="Helical" evidence="9">
    <location>
        <begin position="212"/>
        <end position="230"/>
    </location>
</feature>
<comment type="caution">
    <text evidence="10">The sequence shown here is derived from an EMBL/GenBank/DDBJ whole genome shotgun (WGS) entry which is preliminary data.</text>
</comment>
<dbReference type="Gene3D" id="1.50.10.10">
    <property type="match status" value="1"/>
</dbReference>
<dbReference type="PRINTS" id="PR00735">
    <property type="entry name" value="GLHYDRLASE8"/>
</dbReference>
<dbReference type="InterPro" id="IPR008928">
    <property type="entry name" value="6-hairpin_glycosidase_sf"/>
</dbReference>
<comment type="subcellular location">
    <subcellularLocation>
        <location evidence="1">Cell membrane</location>
        <topology evidence="1">Multi-pass membrane protein</topology>
    </subcellularLocation>
</comment>
<dbReference type="GO" id="GO:0005886">
    <property type="term" value="C:plasma membrane"/>
    <property type="evidence" value="ECO:0007669"/>
    <property type="project" value="UniProtKB-SubCell"/>
</dbReference>
<feature type="transmembrane region" description="Helical" evidence="9">
    <location>
        <begin position="7"/>
        <end position="26"/>
    </location>
</feature>
<feature type="transmembrane region" description="Helical" evidence="9">
    <location>
        <begin position="38"/>
        <end position="56"/>
    </location>
</feature>
<dbReference type="PANTHER" id="PTHR39087">
    <property type="entry name" value="UPF0104 MEMBRANE PROTEIN MJ1595"/>
    <property type="match status" value="1"/>
</dbReference>
<feature type="transmembrane region" description="Helical" evidence="9">
    <location>
        <begin position="236"/>
        <end position="256"/>
    </location>
</feature>
<dbReference type="Proteomes" id="UP000178168">
    <property type="component" value="Unassembled WGS sequence"/>
</dbReference>
<keyword evidence="7 9" id="KW-0472">Membrane</keyword>
<feature type="transmembrane region" description="Helical" evidence="9">
    <location>
        <begin position="118"/>
        <end position="137"/>
    </location>
</feature>
<evidence type="ECO:0000256" key="9">
    <source>
        <dbReference type="SAM" id="Phobius"/>
    </source>
</evidence>
<dbReference type="AlphaFoldDB" id="A0A1G2SK02"/>
<keyword evidence="3" id="KW-1003">Cell membrane</keyword>
<evidence type="ECO:0000256" key="4">
    <source>
        <dbReference type="ARBA" id="ARBA00022692"/>
    </source>
</evidence>
<dbReference type="STRING" id="1802730.A2591_03420"/>
<evidence type="ECO:0000313" key="10">
    <source>
        <dbReference type="EMBL" id="OHA84741.1"/>
    </source>
</evidence>
<gene>
    <name evidence="10" type="ORF">A2591_03420</name>
</gene>
<keyword evidence="6 9" id="KW-1133">Transmembrane helix</keyword>
<feature type="transmembrane region" description="Helical" evidence="9">
    <location>
        <begin position="268"/>
        <end position="289"/>
    </location>
</feature>
<evidence type="ECO:0000256" key="5">
    <source>
        <dbReference type="ARBA" id="ARBA00022801"/>
    </source>
</evidence>
<evidence type="ECO:0000256" key="6">
    <source>
        <dbReference type="ARBA" id="ARBA00022989"/>
    </source>
</evidence>
<dbReference type="Pfam" id="PF03706">
    <property type="entry name" value="LPG_synthase_TM"/>
    <property type="match status" value="1"/>
</dbReference>
<keyword evidence="8" id="KW-0326">Glycosidase</keyword>
<dbReference type="EMBL" id="MHUZ01000035">
    <property type="protein sequence ID" value="OHA84741.1"/>
    <property type="molecule type" value="Genomic_DNA"/>
</dbReference>
<dbReference type="GO" id="GO:0004553">
    <property type="term" value="F:hydrolase activity, hydrolyzing O-glycosyl compounds"/>
    <property type="evidence" value="ECO:0007669"/>
    <property type="project" value="InterPro"/>
</dbReference>
<keyword evidence="4 9" id="KW-0812">Transmembrane</keyword>
<feature type="transmembrane region" description="Helical" evidence="9">
    <location>
        <begin position="143"/>
        <end position="166"/>
    </location>
</feature>